<sequence length="269" mass="30078">MPRQDLGDFPCVYERSEVLSQSSEWFEETIDLETSLDGFTVYLAPLVRGMPDTPSIPIQFNPKDLSYFYTLPAYTHLIMHIKNILLAAFMAISASAISVNPPVNATDITSATQARLKPARSWLQTHCHYGQPSERRYQWCLCRREFHNVISTFTSAVNSESGDLKHDQPTKALADTIQVALFQAYPSLAIIGIDMEDAFIDAAAKFDKDSRNDLQVLLTNLNDENSRFYSPIVKKALPCCFASAQVDHNAIYQTVYNAAVALDPSKVDA</sequence>
<evidence type="ECO:0000313" key="1">
    <source>
        <dbReference type="EMBL" id="OQD86788.1"/>
    </source>
</evidence>
<protein>
    <submittedName>
        <fullName evidence="1">Uncharacterized protein</fullName>
    </submittedName>
</protein>
<comment type="caution">
    <text evidence="1">The sequence shown here is derived from an EMBL/GenBank/DDBJ whole genome shotgun (WGS) entry which is preliminary data.</text>
</comment>
<proteinExistence type="predicted"/>
<gene>
    <name evidence="1" type="ORF">PENANT_c007G06481</name>
</gene>
<reference evidence="2" key="1">
    <citation type="journal article" date="2017" name="Nat. Microbiol.">
        <title>Global analysis of biosynthetic gene clusters reveals vast potential of secondary metabolite production in Penicillium species.</title>
        <authorList>
            <person name="Nielsen J.C."/>
            <person name="Grijseels S."/>
            <person name="Prigent S."/>
            <person name="Ji B."/>
            <person name="Dainat J."/>
            <person name="Nielsen K.F."/>
            <person name="Frisvad J.C."/>
            <person name="Workman M."/>
            <person name="Nielsen J."/>
        </authorList>
    </citation>
    <scope>NUCLEOTIDE SEQUENCE [LARGE SCALE GENOMIC DNA]</scope>
    <source>
        <strain evidence="2">IBT 31811</strain>
    </source>
</reference>
<dbReference type="AlphaFoldDB" id="A0A1V6QC45"/>
<organism evidence="1 2">
    <name type="scientific">Penicillium antarcticum</name>
    <dbReference type="NCBI Taxonomy" id="416450"/>
    <lineage>
        <taxon>Eukaryota</taxon>
        <taxon>Fungi</taxon>
        <taxon>Dikarya</taxon>
        <taxon>Ascomycota</taxon>
        <taxon>Pezizomycotina</taxon>
        <taxon>Eurotiomycetes</taxon>
        <taxon>Eurotiomycetidae</taxon>
        <taxon>Eurotiales</taxon>
        <taxon>Aspergillaceae</taxon>
        <taxon>Penicillium</taxon>
    </lineage>
</organism>
<name>A0A1V6QC45_9EURO</name>
<keyword evidence="2" id="KW-1185">Reference proteome</keyword>
<dbReference type="Proteomes" id="UP000191672">
    <property type="component" value="Unassembled WGS sequence"/>
</dbReference>
<accession>A0A1V6QC45</accession>
<dbReference type="EMBL" id="MDYN01000007">
    <property type="protein sequence ID" value="OQD86788.1"/>
    <property type="molecule type" value="Genomic_DNA"/>
</dbReference>
<evidence type="ECO:0000313" key="2">
    <source>
        <dbReference type="Proteomes" id="UP000191672"/>
    </source>
</evidence>